<organism evidence="1 2">
    <name type="scientific">Fomitopsis schrenkii</name>
    <name type="common">Brown rot fungus</name>
    <dbReference type="NCBI Taxonomy" id="2126942"/>
    <lineage>
        <taxon>Eukaryota</taxon>
        <taxon>Fungi</taxon>
        <taxon>Dikarya</taxon>
        <taxon>Basidiomycota</taxon>
        <taxon>Agaricomycotina</taxon>
        <taxon>Agaricomycetes</taxon>
        <taxon>Polyporales</taxon>
        <taxon>Fomitopsis</taxon>
    </lineage>
</organism>
<dbReference type="InterPro" id="IPR011009">
    <property type="entry name" value="Kinase-like_dom_sf"/>
</dbReference>
<dbReference type="InterPro" id="IPR009330">
    <property type="entry name" value="LipoPS_heptP_kinase"/>
</dbReference>
<evidence type="ECO:0000313" key="1">
    <source>
        <dbReference type="EMBL" id="EPT01652.1"/>
    </source>
</evidence>
<gene>
    <name evidence="1" type="ORF">FOMPIDRAFT_1015721</name>
</gene>
<keyword evidence="2" id="KW-1185">Reference proteome</keyword>
<dbReference type="Pfam" id="PF06176">
    <property type="entry name" value="WaaY"/>
    <property type="match status" value="1"/>
</dbReference>
<evidence type="ECO:0008006" key="3">
    <source>
        <dbReference type="Google" id="ProtNLM"/>
    </source>
</evidence>
<name>S8E9H5_FOMSC</name>
<dbReference type="OrthoDB" id="2801156at2759"/>
<dbReference type="Proteomes" id="UP000015241">
    <property type="component" value="Unassembled WGS sequence"/>
</dbReference>
<dbReference type="Gene3D" id="1.10.510.10">
    <property type="entry name" value="Transferase(Phosphotransferase) domain 1"/>
    <property type="match status" value="1"/>
</dbReference>
<sequence length="223" mass="25356">MAGPSIIVSGGMFADRLFRALRICIQELNEYYSGLVKSMEPPPHIQDTSRMNAPRFTRFKLGEAEVVLEYKRRLVLEDVTKAVFVADAKSGSEAPRLHYCKFEPSIAMWVVVTDYVEGQEVKGFLMNPAHIASLRAAVTKLHEHGLVFGDLRRPNVLLVEDRVVVVDFDWWGKAGEAQYPSDVLLSESINWHSGVGRGKFIATERDEHFFYRLTKQTLRVEID</sequence>
<proteinExistence type="predicted"/>
<reference evidence="1 2" key="1">
    <citation type="journal article" date="2012" name="Science">
        <title>The Paleozoic origin of enzymatic lignin decomposition reconstructed from 31 fungal genomes.</title>
        <authorList>
            <person name="Floudas D."/>
            <person name="Binder M."/>
            <person name="Riley R."/>
            <person name="Barry K."/>
            <person name="Blanchette R.A."/>
            <person name="Henrissat B."/>
            <person name="Martinez A.T."/>
            <person name="Otillar R."/>
            <person name="Spatafora J.W."/>
            <person name="Yadav J.S."/>
            <person name="Aerts A."/>
            <person name="Benoit I."/>
            <person name="Boyd A."/>
            <person name="Carlson A."/>
            <person name="Copeland A."/>
            <person name="Coutinho P.M."/>
            <person name="de Vries R.P."/>
            <person name="Ferreira P."/>
            <person name="Findley K."/>
            <person name="Foster B."/>
            <person name="Gaskell J."/>
            <person name="Glotzer D."/>
            <person name="Gorecki P."/>
            <person name="Heitman J."/>
            <person name="Hesse C."/>
            <person name="Hori C."/>
            <person name="Igarashi K."/>
            <person name="Jurgens J.A."/>
            <person name="Kallen N."/>
            <person name="Kersten P."/>
            <person name="Kohler A."/>
            <person name="Kuees U."/>
            <person name="Kumar T.K.A."/>
            <person name="Kuo A."/>
            <person name="LaButti K."/>
            <person name="Larrondo L.F."/>
            <person name="Lindquist E."/>
            <person name="Ling A."/>
            <person name="Lombard V."/>
            <person name="Lucas S."/>
            <person name="Lundell T."/>
            <person name="Martin R."/>
            <person name="McLaughlin D.J."/>
            <person name="Morgenstern I."/>
            <person name="Morin E."/>
            <person name="Murat C."/>
            <person name="Nagy L.G."/>
            <person name="Nolan M."/>
            <person name="Ohm R.A."/>
            <person name="Patyshakuliyeva A."/>
            <person name="Rokas A."/>
            <person name="Ruiz-Duenas F.J."/>
            <person name="Sabat G."/>
            <person name="Salamov A."/>
            <person name="Samejima M."/>
            <person name="Schmutz J."/>
            <person name="Slot J.C."/>
            <person name="St John F."/>
            <person name="Stenlid J."/>
            <person name="Sun H."/>
            <person name="Sun S."/>
            <person name="Syed K."/>
            <person name="Tsang A."/>
            <person name="Wiebenga A."/>
            <person name="Young D."/>
            <person name="Pisabarro A."/>
            <person name="Eastwood D.C."/>
            <person name="Martin F."/>
            <person name="Cullen D."/>
            <person name="Grigoriev I.V."/>
            <person name="Hibbett D.S."/>
        </authorList>
    </citation>
    <scope>NUCLEOTIDE SEQUENCE</scope>
    <source>
        <strain evidence="2">FP-58527</strain>
    </source>
</reference>
<evidence type="ECO:0000313" key="2">
    <source>
        <dbReference type="Proteomes" id="UP000015241"/>
    </source>
</evidence>
<accession>S8E9H5</accession>
<protein>
    <recommendedName>
        <fullName evidence="3">Protein kinase domain-containing protein</fullName>
    </recommendedName>
</protein>
<dbReference type="AlphaFoldDB" id="S8E9H5"/>
<dbReference type="SUPFAM" id="SSF56112">
    <property type="entry name" value="Protein kinase-like (PK-like)"/>
    <property type="match status" value="1"/>
</dbReference>
<dbReference type="InParanoid" id="S8E9H5"/>
<dbReference type="EMBL" id="KE504140">
    <property type="protein sequence ID" value="EPT01652.1"/>
    <property type="molecule type" value="Genomic_DNA"/>
</dbReference>
<dbReference type="HOGENOM" id="CLU_013871_0_0_1"/>